<sequence>MNDPQLRREDFDDCFTGEPPSPSAAGDVVRGRHLLRRRRRTAGGVVAGIVAVVVLAVPLLTSQTFGPGRFDPAETPTAVPTATIMPSACTPETISVKNAINAPDQRPIEQIELQPSEENGEQVMVLAVAATGEMLLEVGRDATSKNDVVELSPGRLYIEDPVTGQRTPVRGDDDLIPKTQTFFAAFDERFVIWIDTPDTTVNSSAWNMYAFDRVTGKISKVAGSDTAPDEDLAPHRATLWNGTVYWYEVRDTSGNQPVQFNIYSRKLDSGEPTRLLVENVHDPVAGDGWLYYQAYTTDPEAGYTIYRMSLADGKSEIFHRETDKSGAGLAAAGDLVAWVEGEDVLVYRGTTRIARVDGKGVRPGDLSVGDNMIGFVTGDNGANDDMLLDLRNGCRLHHLAKAEGMASVRIAGRTIAWSVPDPDQPDHRADYIGRLR</sequence>
<evidence type="ECO:0000256" key="1">
    <source>
        <dbReference type="SAM" id="MobiDB-lite"/>
    </source>
</evidence>
<keyword evidence="2" id="KW-0812">Transmembrane</keyword>
<feature type="region of interest" description="Disordered" evidence="1">
    <location>
        <begin position="1"/>
        <end position="27"/>
    </location>
</feature>
<keyword evidence="4" id="KW-1185">Reference proteome</keyword>
<reference evidence="3 4" key="1">
    <citation type="submission" date="2020-07" db="EMBL/GenBank/DDBJ databases">
        <title>Sequencing the genomes of 1000 actinobacteria strains.</title>
        <authorList>
            <person name="Klenk H.-P."/>
        </authorList>
    </citation>
    <scope>NUCLEOTIDE SEQUENCE [LARGE SCALE GENOMIC DNA]</scope>
    <source>
        <strain evidence="3 4">DSM 22083</strain>
    </source>
</reference>
<feature type="transmembrane region" description="Helical" evidence="2">
    <location>
        <begin position="42"/>
        <end position="60"/>
    </location>
</feature>
<dbReference type="Proteomes" id="UP000569914">
    <property type="component" value="Unassembled WGS sequence"/>
</dbReference>
<keyword evidence="2" id="KW-0472">Membrane</keyword>
<proteinExistence type="predicted"/>
<dbReference type="EMBL" id="JACCBU010000001">
    <property type="protein sequence ID" value="NYE69035.1"/>
    <property type="molecule type" value="Genomic_DNA"/>
</dbReference>
<organism evidence="3 4">
    <name type="scientific">Microlunatus parietis</name>
    <dbReference type="NCBI Taxonomy" id="682979"/>
    <lineage>
        <taxon>Bacteria</taxon>
        <taxon>Bacillati</taxon>
        <taxon>Actinomycetota</taxon>
        <taxon>Actinomycetes</taxon>
        <taxon>Propionibacteriales</taxon>
        <taxon>Propionibacteriaceae</taxon>
        <taxon>Microlunatus</taxon>
    </lineage>
</organism>
<feature type="compositionally biased region" description="Basic and acidic residues" evidence="1">
    <location>
        <begin position="1"/>
        <end position="10"/>
    </location>
</feature>
<gene>
    <name evidence="3" type="ORF">BKA15_000364</name>
</gene>
<protein>
    <recommendedName>
        <fullName evidence="5">DUF5050 domain-containing protein</fullName>
    </recommendedName>
</protein>
<comment type="caution">
    <text evidence="3">The sequence shown here is derived from an EMBL/GenBank/DDBJ whole genome shotgun (WGS) entry which is preliminary data.</text>
</comment>
<keyword evidence="2" id="KW-1133">Transmembrane helix</keyword>
<dbReference type="RefSeq" id="WP_179747821.1">
    <property type="nucleotide sequence ID" value="NZ_JACCBU010000001.1"/>
</dbReference>
<evidence type="ECO:0000313" key="3">
    <source>
        <dbReference type="EMBL" id="NYE69035.1"/>
    </source>
</evidence>
<evidence type="ECO:0000256" key="2">
    <source>
        <dbReference type="SAM" id="Phobius"/>
    </source>
</evidence>
<name>A0A7Y9I2H1_9ACTN</name>
<evidence type="ECO:0008006" key="5">
    <source>
        <dbReference type="Google" id="ProtNLM"/>
    </source>
</evidence>
<accession>A0A7Y9I2H1</accession>
<evidence type="ECO:0000313" key="4">
    <source>
        <dbReference type="Proteomes" id="UP000569914"/>
    </source>
</evidence>
<dbReference type="AlphaFoldDB" id="A0A7Y9I2H1"/>
<dbReference type="SUPFAM" id="SSF82171">
    <property type="entry name" value="DPP6 N-terminal domain-like"/>
    <property type="match status" value="1"/>
</dbReference>